<keyword evidence="4 6" id="KW-0067">ATP-binding</keyword>
<organism evidence="8 9">
    <name type="scientific">Berryella intestinalis</name>
    <dbReference type="NCBI Taxonomy" id="1531429"/>
    <lineage>
        <taxon>Bacteria</taxon>
        <taxon>Bacillati</taxon>
        <taxon>Actinomycetota</taxon>
        <taxon>Coriobacteriia</taxon>
        <taxon>Eggerthellales</taxon>
        <taxon>Eggerthellaceae</taxon>
        <taxon>Berryella</taxon>
    </lineage>
</organism>
<proteinExistence type="inferred from homology"/>
<evidence type="ECO:0000313" key="8">
    <source>
        <dbReference type="EMBL" id="AJC12409.1"/>
    </source>
</evidence>
<feature type="domain" description="tRNA(Ile)-lysidine/2-thiocytidine synthase N-terminal" evidence="7">
    <location>
        <begin position="28"/>
        <end position="229"/>
    </location>
</feature>
<dbReference type="STRING" id="1531429.JI75_06800"/>
<dbReference type="AlphaFoldDB" id="A0A0A8B4X8"/>
<keyword evidence="1 6" id="KW-0436">Ligase</keyword>
<dbReference type="InterPro" id="IPR012795">
    <property type="entry name" value="tRNA_Ile_lys_synt_N"/>
</dbReference>
<reference evidence="8 9" key="2">
    <citation type="journal article" date="2015" name="Genome Announc.">
        <title>Complete Genome Sequence of Coriobacteriaceae Strain 68-1-3, a Novel Mucus-Degrading Isolate from the Swine Intestinal Tract.</title>
        <authorList>
            <person name="Looft T."/>
            <person name="Bayles D.O."/>
            <person name="Alt D.P."/>
            <person name="Stanton T.B."/>
        </authorList>
    </citation>
    <scope>NUCLEOTIDE SEQUENCE [LARGE SCALE GENOMIC DNA]</scope>
    <source>
        <strain evidence="8 9">68-1-3</strain>
    </source>
</reference>
<dbReference type="PANTHER" id="PTHR43033:SF1">
    <property type="entry name" value="TRNA(ILE)-LYSIDINE SYNTHASE-RELATED"/>
    <property type="match status" value="1"/>
</dbReference>
<comment type="similarity">
    <text evidence="6">Belongs to the tRNA(Ile)-lysidine synthase family.</text>
</comment>
<gene>
    <name evidence="6" type="primary">tilS</name>
    <name evidence="8" type="ORF">JI75_06800</name>
</gene>
<dbReference type="Gene3D" id="3.40.50.620">
    <property type="entry name" value="HUPs"/>
    <property type="match status" value="1"/>
</dbReference>
<sequence length="374" mass="40840">MTVDAKAMPDRVAACIDAHGLAQPDAPVLLMVSGGSDSTALAYLAADLHRRERLGPLAMLHVNHRLRGVDSDGDAVFVARLSELLSIPLFNCEIDVGALTREEGGNLEAVARRERYAAASEALKSLCMHEARPLAQGRIFTAHTADDRVETFYMRSIVGTGPGGFRSMRYLNGRIARPCLDVGRDDLRAYVRFLASAGERVVRDEEGALWREDATNAHTDRFRAYVRHEVVSRAKERNPQLAQTLVRTMNLIADEDDYLNGQVDRLFDNVVSWIAVDEANGPDFGAGFVLSPEMGKAHPALGRRVAVRALGLMLPEGARVEAASVESVLAGYADGRMNSGYVSNIQGNLAVSANKRGVRVEPMAAFRTRRNKKS</sequence>
<evidence type="ECO:0000256" key="5">
    <source>
        <dbReference type="ARBA" id="ARBA00048539"/>
    </source>
</evidence>
<evidence type="ECO:0000256" key="2">
    <source>
        <dbReference type="ARBA" id="ARBA00022694"/>
    </source>
</evidence>
<comment type="subcellular location">
    <subcellularLocation>
        <location evidence="6">Cytoplasm</location>
    </subcellularLocation>
</comment>
<evidence type="ECO:0000313" key="9">
    <source>
        <dbReference type="Proteomes" id="UP000031121"/>
    </source>
</evidence>
<dbReference type="NCBIfam" id="TIGR02432">
    <property type="entry name" value="lysidine_TilS_N"/>
    <property type="match status" value="1"/>
</dbReference>
<dbReference type="InterPro" id="IPR014729">
    <property type="entry name" value="Rossmann-like_a/b/a_fold"/>
</dbReference>
<dbReference type="PANTHER" id="PTHR43033">
    <property type="entry name" value="TRNA(ILE)-LYSIDINE SYNTHASE-RELATED"/>
    <property type="match status" value="1"/>
</dbReference>
<dbReference type="HOGENOM" id="CLU_018869_3_0_11"/>
<keyword evidence="9" id="KW-1185">Reference proteome</keyword>
<dbReference type="EC" id="6.3.4.19" evidence="6"/>
<evidence type="ECO:0000256" key="1">
    <source>
        <dbReference type="ARBA" id="ARBA00022598"/>
    </source>
</evidence>
<comment type="function">
    <text evidence="6">Ligates lysine onto the cytidine present at position 34 of the AUA codon-specific tRNA(Ile) that contains the anticodon CAU, in an ATP-dependent manner. Cytidine is converted to lysidine, thus changing the amino acid specificity of the tRNA from methionine to isoleucine.</text>
</comment>
<dbReference type="Pfam" id="PF01171">
    <property type="entry name" value="ATP_bind_3"/>
    <property type="match status" value="1"/>
</dbReference>
<comment type="catalytic activity">
    <reaction evidence="5 6">
        <text>cytidine(34) in tRNA(Ile2) + L-lysine + ATP = lysidine(34) in tRNA(Ile2) + AMP + diphosphate + H(+)</text>
        <dbReference type="Rhea" id="RHEA:43744"/>
        <dbReference type="Rhea" id="RHEA-COMP:10625"/>
        <dbReference type="Rhea" id="RHEA-COMP:10670"/>
        <dbReference type="ChEBI" id="CHEBI:15378"/>
        <dbReference type="ChEBI" id="CHEBI:30616"/>
        <dbReference type="ChEBI" id="CHEBI:32551"/>
        <dbReference type="ChEBI" id="CHEBI:33019"/>
        <dbReference type="ChEBI" id="CHEBI:82748"/>
        <dbReference type="ChEBI" id="CHEBI:83665"/>
        <dbReference type="ChEBI" id="CHEBI:456215"/>
        <dbReference type="EC" id="6.3.4.19"/>
    </reaction>
</comment>
<keyword evidence="2 6" id="KW-0819">tRNA processing</keyword>
<keyword evidence="6" id="KW-0963">Cytoplasm</keyword>
<dbReference type="GO" id="GO:0005524">
    <property type="term" value="F:ATP binding"/>
    <property type="evidence" value="ECO:0007669"/>
    <property type="project" value="UniProtKB-UniRule"/>
</dbReference>
<dbReference type="SUPFAM" id="SSF52402">
    <property type="entry name" value="Adenine nucleotide alpha hydrolases-like"/>
    <property type="match status" value="1"/>
</dbReference>
<reference evidence="9" key="1">
    <citation type="submission" date="2014-08" db="EMBL/GenBank/DDBJ databases">
        <title>Coriobacteriaceae sp. complete genome.</title>
        <authorList>
            <person name="Looft T."/>
            <person name="Bayles D.O."/>
            <person name="Stanton T.B."/>
        </authorList>
    </citation>
    <scope>NUCLEOTIDE SEQUENCE [LARGE SCALE GENOMIC DNA]</scope>
    <source>
        <strain evidence="9">68-1-3</strain>
    </source>
</reference>
<protein>
    <recommendedName>
        <fullName evidence="6">tRNA(Ile)-lysidine synthase</fullName>
        <ecNumber evidence="6">6.3.4.19</ecNumber>
    </recommendedName>
    <alternativeName>
        <fullName evidence="6">tRNA(Ile)-2-lysyl-cytidine synthase</fullName>
    </alternativeName>
    <alternativeName>
        <fullName evidence="6">tRNA(Ile)-lysidine synthetase</fullName>
    </alternativeName>
</protein>
<dbReference type="GO" id="GO:0005737">
    <property type="term" value="C:cytoplasm"/>
    <property type="evidence" value="ECO:0007669"/>
    <property type="project" value="UniProtKB-SubCell"/>
</dbReference>
<dbReference type="Proteomes" id="UP000031121">
    <property type="component" value="Chromosome"/>
</dbReference>
<feature type="binding site" evidence="6">
    <location>
        <begin position="33"/>
        <end position="38"/>
    </location>
    <ligand>
        <name>ATP</name>
        <dbReference type="ChEBI" id="CHEBI:30616"/>
    </ligand>
</feature>
<accession>A0A0A8B4X8</accession>
<evidence type="ECO:0000256" key="4">
    <source>
        <dbReference type="ARBA" id="ARBA00022840"/>
    </source>
</evidence>
<evidence type="ECO:0000256" key="3">
    <source>
        <dbReference type="ARBA" id="ARBA00022741"/>
    </source>
</evidence>
<dbReference type="SUPFAM" id="SSF82829">
    <property type="entry name" value="MesJ substrate recognition domain-like"/>
    <property type="match status" value="1"/>
</dbReference>
<comment type="domain">
    <text evidence="6">The N-terminal region contains the highly conserved SGGXDS motif, predicted to be a P-loop motif involved in ATP binding.</text>
</comment>
<evidence type="ECO:0000256" key="6">
    <source>
        <dbReference type="HAMAP-Rule" id="MF_01161"/>
    </source>
</evidence>
<name>A0A0A8B4X8_9ACTN</name>
<dbReference type="GO" id="GO:0032267">
    <property type="term" value="F:tRNA(Ile)-lysidine synthase activity"/>
    <property type="evidence" value="ECO:0007669"/>
    <property type="project" value="UniProtKB-EC"/>
</dbReference>
<dbReference type="CDD" id="cd01992">
    <property type="entry name" value="TilS_N"/>
    <property type="match status" value="1"/>
</dbReference>
<keyword evidence="3 6" id="KW-0547">Nucleotide-binding</keyword>
<dbReference type="RefSeq" id="WP_039689690.1">
    <property type="nucleotide sequence ID" value="NZ_CP009302.1"/>
</dbReference>
<dbReference type="GO" id="GO:0006400">
    <property type="term" value="P:tRNA modification"/>
    <property type="evidence" value="ECO:0007669"/>
    <property type="project" value="UniProtKB-UniRule"/>
</dbReference>
<dbReference type="KEGG" id="cbac:JI75_06800"/>
<dbReference type="EMBL" id="CP009302">
    <property type="protein sequence ID" value="AJC12409.1"/>
    <property type="molecule type" value="Genomic_DNA"/>
</dbReference>
<dbReference type="HAMAP" id="MF_01161">
    <property type="entry name" value="tRNA_Ile_lys_synt"/>
    <property type="match status" value="1"/>
</dbReference>
<evidence type="ECO:0000259" key="7">
    <source>
        <dbReference type="Pfam" id="PF01171"/>
    </source>
</evidence>
<dbReference type="InterPro" id="IPR012094">
    <property type="entry name" value="tRNA_Ile_lys_synt"/>
</dbReference>
<dbReference type="InterPro" id="IPR011063">
    <property type="entry name" value="TilS/TtcA_N"/>
</dbReference>